<accession>A0ABY1Q5Y5</accession>
<evidence type="ECO:0000256" key="1">
    <source>
        <dbReference type="SAM" id="MobiDB-lite"/>
    </source>
</evidence>
<name>A0ABY1Q5Y5_9BACT</name>
<feature type="region of interest" description="Disordered" evidence="1">
    <location>
        <begin position="1"/>
        <end position="75"/>
    </location>
</feature>
<evidence type="ECO:0000313" key="3">
    <source>
        <dbReference type="EMBL" id="SMP58542.1"/>
    </source>
</evidence>
<sequence length="285" mass="30655">MVSRAVSDPNTPMPKEPNETPESADATPADATSPAGSGSVDGSAHVDREDSVVAGEPGGAGVDAQSANTAGDESPGCMPAVVAGTLLMLMVAFILCGVTTWILFQKRTEIAARSLQGFIPNIEQSLLEPDDKARVIEQLEQLVKEMQNPNYEPSEAAAVMQRIVRLPIPHWGELDAVDSFVQANFDEEDRGEALKQLSRARRAIETNQATVFDIVDVLEPVAVVDNTPIGRALKQPLKQSDVVEVVQRAKLLGDRAEIPDKAFARTDMATILEKEIRKAKTIGGY</sequence>
<gene>
    <name evidence="3" type="ORF">SAMN06265222_10661</name>
</gene>
<keyword evidence="2" id="KW-0472">Membrane</keyword>
<feature type="compositionally biased region" description="Low complexity" evidence="1">
    <location>
        <begin position="23"/>
        <end position="35"/>
    </location>
</feature>
<proteinExistence type="predicted"/>
<dbReference type="Proteomes" id="UP001158067">
    <property type="component" value="Unassembled WGS sequence"/>
</dbReference>
<evidence type="ECO:0000313" key="4">
    <source>
        <dbReference type="Proteomes" id="UP001158067"/>
    </source>
</evidence>
<keyword evidence="2" id="KW-1133">Transmembrane helix</keyword>
<evidence type="ECO:0000256" key="2">
    <source>
        <dbReference type="SAM" id="Phobius"/>
    </source>
</evidence>
<feature type="transmembrane region" description="Helical" evidence="2">
    <location>
        <begin position="80"/>
        <end position="104"/>
    </location>
</feature>
<reference evidence="3 4" key="1">
    <citation type="submission" date="2017-05" db="EMBL/GenBank/DDBJ databases">
        <authorList>
            <person name="Varghese N."/>
            <person name="Submissions S."/>
        </authorList>
    </citation>
    <scope>NUCLEOTIDE SEQUENCE [LARGE SCALE GENOMIC DNA]</scope>
    <source>
        <strain evidence="3 4">DSM 25457</strain>
    </source>
</reference>
<comment type="caution">
    <text evidence="3">The sequence shown here is derived from an EMBL/GenBank/DDBJ whole genome shotgun (WGS) entry which is preliminary data.</text>
</comment>
<keyword evidence="2" id="KW-0812">Transmembrane</keyword>
<dbReference type="EMBL" id="FXUG01000006">
    <property type="protein sequence ID" value="SMP58542.1"/>
    <property type="molecule type" value="Genomic_DNA"/>
</dbReference>
<keyword evidence="4" id="KW-1185">Reference proteome</keyword>
<organism evidence="3 4">
    <name type="scientific">Neorhodopirellula lusitana</name>
    <dbReference type="NCBI Taxonomy" id="445327"/>
    <lineage>
        <taxon>Bacteria</taxon>
        <taxon>Pseudomonadati</taxon>
        <taxon>Planctomycetota</taxon>
        <taxon>Planctomycetia</taxon>
        <taxon>Pirellulales</taxon>
        <taxon>Pirellulaceae</taxon>
        <taxon>Neorhodopirellula</taxon>
    </lineage>
</organism>
<protein>
    <submittedName>
        <fullName evidence="3">Uncharacterized protein</fullName>
    </submittedName>
</protein>